<reference evidence="1 2" key="1">
    <citation type="submission" date="2016-11" db="EMBL/GenBank/DDBJ databases">
        <authorList>
            <person name="Jaros S."/>
            <person name="Januszkiewicz K."/>
            <person name="Wedrychowicz H."/>
        </authorList>
    </citation>
    <scope>NUCLEOTIDE SEQUENCE [LARGE SCALE GENOMIC DNA]</scope>
    <source>
        <strain evidence="1 2">DSM 46144</strain>
    </source>
</reference>
<organism evidence="1 2">
    <name type="scientific">Cryptosporangium aurantiacum</name>
    <dbReference type="NCBI Taxonomy" id="134849"/>
    <lineage>
        <taxon>Bacteria</taxon>
        <taxon>Bacillati</taxon>
        <taxon>Actinomycetota</taxon>
        <taxon>Actinomycetes</taxon>
        <taxon>Cryptosporangiales</taxon>
        <taxon>Cryptosporangiaceae</taxon>
        <taxon>Cryptosporangium</taxon>
    </lineage>
</organism>
<protein>
    <submittedName>
        <fullName evidence="1">Winged helix DNA-binding domain-containing protein</fullName>
    </submittedName>
</protein>
<gene>
    <name evidence="1" type="ORF">SAMN05443668_1011361</name>
</gene>
<accession>A0A1M7L5N8</accession>
<evidence type="ECO:0000313" key="1">
    <source>
        <dbReference type="EMBL" id="SHM73147.1"/>
    </source>
</evidence>
<dbReference type="AlphaFoldDB" id="A0A1M7L5N8"/>
<name>A0A1M7L5N8_9ACTN</name>
<dbReference type="InterPro" id="IPR009351">
    <property type="entry name" value="AlkZ-like"/>
</dbReference>
<evidence type="ECO:0000313" key="2">
    <source>
        <dbReference type="Proteomes" id="UP000184440"/>
    </source>
</evidence>
<dbReference type="STRING" id="134849.SAMN05443668_1011361"/>
<keyword evidence="1" id="KW-0238">DNA-binding</keyword>
<dbReference type="GO" id="GO:0003677">
    <property type="term" value="F:DNA binding"/>
    <property type="evidence" value="ECO:0007669"/>
    <property type="project" value="UniProtKB-KW"/>
</dbReference>
<dbReference type="EMBL" id="FRCS01000001">
    <property type="protein sequence ID" value="SHM73147.1"/>
    <property type="molecule type" value="Genomic_DNA"/>
</dbReference>
<sequence length="403" mass="43895">MGWGSISGVREMTTEERRRRLGVRHALAPGATAADPLGAATSVVALHATDAPTVFLAVRARADQGSPAAVQDALYERRSLVRMLGMRRTMFVVPSPMLPIVEASTMQRIAATQRRLLVRHLHEAGVPDADRWLADVEAGTLAALDARGGTATANELSTDEPRLRTTLLMAEGKPYEARTTITNRVLTVLGADGRIVRGRPTGSWLSQRYRWALAEQWLPVPLDRPSETEARAELTREWLAAYGPAPASDLQWWTGWTGAQVKRALADAKAMTVGLEGGGSALILPDDVDPTPDPGPWVAFLPALDPTTMGWAQRDWYLGPYSPLLFDRAGNAGPTIWASGRIVGGWAHRPDGQVAIRLFEEVGAEVTALVDAEAERLSRWLDDIGEVRIVPRFRTPTERELSG</sequence>
<dbReference type="Proteomes" id="UP000184440">
    <property type="component" value="Unassembled WGS sequence"/>
</dbReference>
<proteinExistence type="predicted"/>
<keyword evidence="2" id="KW-1185">Reference proteome</keyword>
<dbReference type="PANTHER" id="PTHR38479">
    <property type="entry name" value="LMO0824 PROTEIN"/>
    <property type="match status" value="1"/>
</dbReference>
<dbReference type="PANTHER" id="PTHR38479:SF2">
    <property type="entry name" value="WINGED HELIX DNA-BINDING DOMAIN-CONTAINING PROTEIN"/>
    <property type="match status" value="1"/>
</dbReference>
<dbReference type="Pfam" id="PF06224">
    <property type="entry name" value="AlkZ-like"/>
    <property type="match status" value="1"/>
</dbReference>